<dbReference type="GO" id="GO:0006355">
    <property type="term" value="P:regulation of DNA-templated transcription"/>
    <property type="evidence" value="ECO:0007669"/>
    <property type="project" value="InterPro"/>
</dbReference>
<dbReference type="OrthoDB" id="4943946at2"/>
<dbReference type="RefSeq" id="WP_148601787.1">
    <property type="nucleotide sequence ID" value="NZ_VSLD01000011.1"/>
</dbReference>
<proteinExistence type="predicted"/>
<dbReference type="GO" id="GO:0003677">
    <property type="term" value="F:DNA binding"/>
    <property type="evidence" value="ECO:0007669"/>
    <property type="project" value="InterPro"/>
</dbReference>
<accession>A0A5D0XL16</accession>
<protein>
    <submittedName>
        <fullName evidence="2">Winged helix-turn-helix transcriptional regulator</fullName>
    </submittedName>
</protein>
<comment type="caution">
    <text evidence="2">The sequence shown here is derived from an EMBL/GenBank/DDBJ whole genome shotgun (WGS) entry which is preliminary data.</text>
</comment>
<reference evidence="2 3" key="1">
    <citation type="submission" date="2019-08" db="EMBL/GenBank/DDBJ databases">
        <title>Genone of Arthrobacter echini P9.</title>
        <authorList>
            <person name="Bowman J.P."/>
        </authorList>
    </citation>
    <scope>NUCLEOTIDE SEQUENCE [LARGE SCALE GENOMIC DNA]</scope>
    <source>
        <strain evidence="2 3">P9</strain>
    </source>
</reference>
<evidence type="ECO:0000313" key="3">
    <source>
        <dbReference type="Proteomes" id="UP000323410"/>
    </source>
</evidence>
<evidence type="ECO:0000259" key="1">
    <source>
        <dbReference type="Pfam" id="PF09339"/>
    </source>
</evidence>
<dbReference type="Proteomes" id="UP000323410">
    <property type="component" value="Unassembled WGS sequence"/>
</dbReference>
<sequence>MPRYVRPYASPAIEAAIDVFGGNHAKVAVLGYLAKHGSSTAAEVAEGTGLGRPTVKAHLYQFADSGVVVADPARTAPVEDRTGRRVRYTVVSDEVQRHVDALKSALGLSD</sequence>
<gene>
    <name evidence="2" type="ORF">FQ377_13830</name>
</gene>
<dbReference type="Gene3D" id="1.10.10.10">
    <property type="entry name" value="Winged helix-like DNA-binding domain superfamily/Winged helix DNA-binding domain"/>
    <property type="match status" value="1"/>
</dbReference>
<evidence type="ECO:0000313" key="2">
    <source>
        <dbReference type="EMBL" id="TYC96601.1"/>
    </source>
</evidence>
<organism evidence="2 3">
    <name type="scientific">Arthrobacter echini</name>
    <dbReference type="NCBI Taxonomy" id="1529066"/>
    <lineage>
        <taxon>Bacteria</taxon>
        <taxon>Bacillati</taxon>
        <taxon>Actinomycetota</taxon>
        <taxon>Actinomycetes</taxon>
        <taxon>Micrococcales</taxon>
        <taxon>Micrococcaceae</taxon>
        <taxon>Arthrobacter</taxon>
    </lineage>
</organism>
<dbReference type="AlphaFoldDB" id="A0A5D0XL16"/>
<dbReference type="InterPro" id="IPR036390">
    <property type="entry name" value="WH_DNA-bd_sf"/>
</dbReference>
<dbReference type="EMBL" id="VSLD01000011">
    <property type="protein sequence ID" value="TYC96601.1"/>
    <property type="molecule type" value="Genomic_DNA"/>
</dbReference>
<dbReference type="InterPro" id="IPR036388">
    <property type="entry name" value="WH-like_DNA-bd_sf"/>
</dbReference>
<keyword evidence="3" id="KW-1185">Reference proteome</keyword>
<dbReference type="Pfam" id="PF09339">
    <property type="entry name" value="HTH_IclR"/>
    <property type="match status" value="1"/>
</dbReference>
<name>A0A5D0XL16_9MICC</name>
<dbReference type="InterPro" id="IPR005471">
    <property type="entry name" value="Tscrpt_reg_IclR_N"/>
</dbReference>
<feature type="domain" description="HTH iclR-type" evidence="1">
    <location>
        <begin position="28"/>
        <end position="72"/>
    </location>
</feature>
<dbReference type="SUPFAM" id="SSF46785">
    <property type="entry name" value="Winged helix' DNA-binding domain"/>
    <property type="match status" value="1"/>
</dbReference>